<keyword evidence="1" id="KW-0808">Transferase</keyword>
<feature type="region of interest" description="Disordered" evidence="2">
    <location>
        <begin position="1127"/>
        <end position="1163"/>
    </location>
</feature>
<keyword evidence="1" id="KW-0694">RNA-binding</keyword>
<evidence type="ECO:0000259" key="3">
    <source>
        <dbReference type="Pfam" id="PF05183"/>
    </source>
</evidence>
<keyword evidence="1" id="KW-0548">Nucleotidyltransferase</keyword>
<name>A0A9P7F7C8_9AGAM</name>
<dbReference type="GO" id="GO:0003723">
    <property type="term" value="F:RNA binding"/>
    <property type="evidence" value="ECO:0007669"/>
    <property type="project" value="UniProtKB-KW"/>
</dbReference>
<accession>A0A9P7F7C8</accession>
<evidence type="ECO:0000313" key="5">
    <source>
        <dbReference type="Proteomes" id="UP000823399"/>
    </source>
</evidence>
<dbReference type="GeneID" id="64705518"/>
<dbReference type="PANTHER" id="PTHR23079">
    <property type="entry name" value="RNA-DEPENDENT RNA POLYMERASE"/>
    <property type="match status" value="1"/>
</dbReference>
<proteinExistence type="inferred from homology"/>
<dbReference type="EC" id="2.7.7.48" evidence="1"/>
<keyword evidence="1" id="KW-0696">RNA-directed RNA polymerase</keyword>
<feature type="compositionally biased region" description="Basic residues" evidence="2">
    <location>
        <begin position="369"/>
        <end position="380"/>
    </location>
</feature>
<comment type="caution">
    <text evidence="4">The sequence shown here is derived from an EMBL/GenBank/DDBJ whole genome shotgun (WGS) entry which is preliminary data.</text>
</comment>
<protein>
    <recommendedName>
        <fullName evidence="1">RNA-dependent RNA polymerase</fullName>
        <ecNumber evidence="1">2.7.7.48</ecNumber>
    </recommendedName>
</protein>
<feature type="region of interest" description="Disordered" evidence="2">
    <location>
        <begin position="366"/>
        <end position="386"/>
    </location>
</feature>
<sequence length="1286" mass="143951">MEISLHNIPLAVTTEDLTIAFANILHKPPFQISPLLNFEVHFSDESHPDGQQGTLTLPTEDAGVTFLRAHGVTGIVVKGRPILISRSTQAIHESRIERLNKVPWRDPMQLREEQEWLLMRNKSFQLLRYSFGRFLPDGSFSSQVSPPGTANVICDLEHRQVRFTFEPQQNTYNNPSGIDLGGLMELFGQSITTSITASYAPHNIAALVGNRDEDTTVVFVRADEPPVYTLLTDMLDNTTINRMAGLGRNQKMPPGCYSLMLAFHNQSEADRFIYTCRDRLHLRCSTQHHIKIRNHISNGTSVEKLHESLSQIPYKLGFEVEKTVADSLLSAADILSLKEAILSLQAQHGDDAPEIFRSFASELAGRSASRTKRRNRRTRRQSSQESLPSLLRRVTQGFIKEHQKPRPLLAPPPQSGVYLSYHLILTPTRYILEGPVPDQSNSVLRRYGHPECFLRVCFQDENGSKLHREPDCSIADLLRVRYRNILLDGYRVAGRQFQFLGYSMSGLKEHSVWFVTPFEDEDGKLLNAQAIRNNLGDFSKLHKQPARLAARWSQAFSGTDPSITLLPEEVDFRCPDRYSPSGGLMTDGCSSISVELATEIWRSMQKRKKRSAKLRHVPSAFQFRLGGAKGMVVQDPTIQGKLVRLRPSQIKFNAPENLTFDVQSTSAEPIPVFLNRPLISLMEFLGVDTQRIIELQDDDIHKAQSVRLSCTDASKIIQQHGLGASFHLPSLFTNLSSILQLEIGDAENHPWLWTNKLIESSLQCVETYILRELKYRAHISVPGSYTLLGVSDEWGCLREGEIYATVFDERKGFVESITGKVAITRSPQIHPGDLQVVTAVRRPELEHLKNVVVFSCKGERALASCLGGGDLDGDIFNLILDPRLLPTKQFEPGEYPAVTIRSIPNVCGISDVADFVIDYIQADLIGPIAISHLRFSDKNTPNCRECIELAKFASQALDFPKSGTPVNFRSLPWLPRTQARPDFLAKEGADITGGQYYKSTKLLGELYRRVPMKRVIPHAWNGSSSPSDGATVEAALSYVDLRHLGLPGLPDPSEELMEEITYLLNAYCEQLLIVGQAHTMSKNKNVHVSEAELVSGTIMATWSDHQRRRNTVSAMNLQTQELVRRVREELQGENPVSRTETSYEEDQETSETETDEEEDYEESDRRVMAETFKRCLAAWCVAEDNLKEEPSMFGAQSFGLIALGMMLEIVKTSRLMSPKGRGGVVAPSAPNRDFIPDVGGSTPPFRDSPVLPSASALTCRSFSTLPLEGTCFSLLAHGRQFDKDSS</sequence>
<dbReference type="Proteomes" id="UP000823399">
    <property type="component" value="Unassembled WGS sequence"/>
</dbReference>
<evidence type="ECO:0000256" key="2">
    <source>
        <dbReference type="SAM" id="MobiDB-lite"/>
    </source>
</evidence>
<dbReference type="GO" id="GO:0030422">
    <property type="term" value="P:siRNA processing"/>
    <property type="evidence" value="ECO:0007669"/>
    <property type="project" value="TreeGrafter"/>
</dbReference>
<comment type="similarity">
    <text evidence="1">Belongs to the RdRP family.</text>
</comment>
<dbReference type="EMBL" id="JABBWM010000029">
    <property type="protein sequence ID" value="KAG2107924.1"/>
    <property type="molecule type" value="Genomic_DNA"/>
</dbReference>
<feature type="compositionally biased region" description="Acidic residues" evidence="2">
    <location>
        <begin position="1142"/>
        <end position="1162"/>
    </location>
</feature>
<evidence type="ECO:0000313" key="4">
    <source>
        <dbReference type="EMBL" id="KAG2107924.1"/>
    </source>
</evidence>
<dbReference type="OrthoDB" id="6513042at2759"/>
<dbReference type="Pfam" id="PF05183">
    <property type="entry name" value="RdRP"/>
    <property type="match status" value="1"/>
</dbReference>
<organism evidence="4 5">
    <name type="scientific">Suillus discolor</name>
    <dbReference type="NCBI Taxonomy" id="1912936"/>
    <lineage>
        <taxon>Eukaryota</taxon>
        <taxon>Fungi</taxon>
        <taxon>Dikarya</taxon>
        <taxon>Basidiomycota</taxon>
        <taxon>Agaricomycotina</taxon>
        <taxon>Agaricomycetes</taxon>
        <taxon>Agaricomycetidae</taxon>
        <taxon>Boletales</taxon>
        <taxon>Suillineae</taxon>
        <taxon>Suillaceae</taxon>
        <taxon>Suillus</taxon>
    </lineage>
</organism>
<feature type="domain" description="RDRP core" evidence="3">
    <location>
        <begin position="425"/>
        <end position="1010"/>
    </location>
</feature>
<dbReference type="GO" id="GO:0003968">
    <property type="term" value="F:RNA-directed RNA polymerase activity"/>
    <property type="evidence" value="ECO:0007669"/>
    <property type="project" value="UniProtKB-KW"/>
</dbReference>
<reference evidence="4" key="1">
    <citation type="journal article" date="2020" name="New Phytol.">
        <title>Comparative genomics reveals dynamic genome evolution in host specialist ectomycorrhizal fungi.</title>
        <authorList>
            <person name="Lofgren L.A."/>
            <person name="Nguyen N.H."/>
            <person name="Vilgalys R."/>
            <person name="Ruytinx J."/>
            <person name="Liao H.L."/>
            <person name="Branco S."/>
            <person name="Kuo A."/>
            <person name="LaButti K."/>
            <person name="Lipzen A."/>
            <person name="Andreopoulos W."/>
            <person name="Pangilinan J."/>
            <person name="Riley R."/>
            <person name="Hundley H."/>
            <person name="Na H."/>
            <person name="Barry K."/>
            <person name="Grigoriev I.V."/>
            <person name="Stajich J.E."/>
            <person name="Kennedy P.G."/>
        </authorList>
    </citation>
    <scope>NUCLEOTIDE SEQUENCE</scope>
    <source>
        <strain evidence="4">FC423</strain>
    </source>
</reference>
<dbReference type="InterPro" id="IPR007855">
    <property type="entry name" value="RDRP"/>
</dbReference>
<comment type="catalytic activity">
    <reaction evidence="1">
        <text>RNA(n) + a ribonucleoside 5'-triphosphate = RNA(n+1) + diphosphate</text>
        <dbReference type="Rhea" id="RHEA:21248"/>
        <dbReference type="Rhea" id="RHEA-COMP:14527"/>
        <dbReference type="Rhea" id="RHEA-COMP:17342"/>
        <dbReference type="ChEBI" id="CHEBI:33019"/>
        <dbReference type="ChEBI" id="CHEBI:61557"/>
        <dbReference type="ChEBI" id="CHEBI:140395"/>
        <dbReference type="EC" id="2.7.7.48"/>
    </reaction>
</comment>
<evidence type="ECO:0000256" key="1">
    <source>
        <dbReference type="RuleBase" id="RU363098"/>
    </source>
</evidence>
<dbReference type="PANTHER" id="PTHR23079:SF55">
    <property type="entry name" value="RNA-DIRECTED RNA POLYMERASE"/>
    <property type="match status" value="1"/>
</dbReference>
<dbReference type="GO" id="GO:0031380">
    <property type="term" value="C:nuclear RNA-directed RNA polymerase complex"/>
    <property type="evidence" value="ECO:0007669"/>
    <property type="project" value="TreeGrafter"/>
</dbReference>
<dbReference type="RefSeq" id="XP_041292522.1">
    <property type="nucleotide sequence ID" value="XM_041443259.1"/>
</dbReference>
<dbReference type="InterPro" id="IPR057596">
    <property type="entry name" value="RDRP_core"/>
</dbReference>
<gene>
    <name evidence="4" type="ORF">F5147DRAFT_800289</name>
</gene>
<keyword evidence="5" id="KW-1185">Reference proteome</keyword>